<gene>
    <name evidence="4" type="ORF">AZE34_07180</name>
    <name evidence="6" type="ORF">FOB69_03225</name>
    <name evidence="5" type="ORF">J7T32_008550</name>
</gene>
<dbReference type="Proteomes" id="UP000665944">
    <property type="component" value="Unassembled WGS sequence"/>
</dbReference>
<dbReference type="InterPro" id="IPR009061">
    <property type="entry name" value="DNA-bd_dom_put_sf"/>
</dbReference>
<dbReference type="EMBL" id="CP054550">
    <property type="protein sequence ID" value="QKQ28677.1"/>
    <property type="molecule type" value="Genomic_DNA"/>
</dbReference>
<evidence type="ECO:0000256" key="2">
    <source>
        <dbReference type="SAM" id="Phobius"/>
    </source>
</evidence>
<proteinExistence type="predicted"/>
<dbReference type="InterPro" id="IPR000551">
    <property type="entry name" value="MerR-type_HTH_dom"/>
</dbReference>
<accession>A0A3S7GW50</accession>
<dbReference type="Proteomes" id="UP000509636">
    <property type="component" value="Chromosome"/>
</dbReference>
<organism evidence="4">
    <name type="scientific">Staphylococcus hominis</name>
    <dbReference type="NCBI Taxonomy" id="1290"/>
    <lineage>
        <taxon>Bacteria</taxon>
        <taxon>Bacillati</taxon>
        <taxon>Bacillota</taxon>
        <taxon>Bacilli</taxon>
        <taxon>Bacillales</taxon>
        <taxon>Staphylococcaceae</taxon>
        <taxon>Staphylococcus</taxon>
    </lineage>
</organism>
<dbReference type="PROSITE" id="PS50937">
    <property type="entry name" value="HTH_MERR_2"/>
    <property type="match status" value="1"/>
</dbReference>
<keyword evidence="2" id="KW-1133">Transmembrane helix</keyword>
<evidence type="ECO:0000313" key="7">
    <source>
        <dbReference type="Proteomes" id="UP000509636"/>
    </source>
</evidence>
<keyword evidence="1" id="KW-0238">DNA-binding</keyword>
<dbReference type="Gene3D" id="1.10.1660.10">
    <property type="match status" value="1"/>
</dbReference>
<dbReference type="InterPro" id="IPR047057">
    <property type="entry name" value="MerR_fam"/>
</dbReference>
<dbReference type="PRINTS" id="PR00040">
    <property type="entry name" value="HTHMERR"/>
</dbReference>
<evidence type="ECO:0000256" key="1">
    <source>
        <dbReference type="ARBA" id="ARBA00023125"/>
    </source>
</evidence>
<dbReference type="SMART" id="SM00422">
    <property type="entry name" value="HTH_MERR"/>
    <property type="match status" value="1"/>
</dbReference>
<dbReference type="PANTHER" id="PTHR30204">
    <property type="entry name" value="REDOX-CYCLING DRUG-SENSING TRANSCRIPTIONAL ACTIVATOR SOXR"/>
    <property type="match status" value="1"/>
</dbReference>
<dbReference type="InterPro" id="IPR036280">
    <property type="entry name" value="Multihaem_cyt_sf"/>
</dbReference>
<keyword evidence="2" id="KW-0472">Membrane</keyword>
<reference evidence="5 8" key="3">
    <citation type="submission" date="2022-06" db="EMBL/GenBank/DDBJ databases">
        <title>Staphylococcus hominis ShoR14 genome sequence.</title>
        <authorList>
            <person name="Yeo C.C."/>
            <person name="Chew C.H."/>
            <person name="Che Hamzah A.M."/>
            <person name="Al-Trad E.I."/>
        </authorList>
    </citation>
    <scope>NUCLEOTIDE SEQUENCE [LARGE SCALE GENOMIC DNA]</scope>
    <source>
        <strain evidence="5 8">ShoR14</strain>
    </source>
</reference>
<dbReference type="Pfam" id="PF13411">
    <property type="entry name" value="MerR_1"/>
    <property type="match status" value="1"/>
</dbReference>
<protein>
    <submittedName>
        <fullName evidence="4">MerR family transcriptional regulator</fullName>
    </submittedName>
</protein>
<evidence type="ECO:0000313" key="5">
    <source>
        <dbReference type="EMBL" id="MCM5672789.1"/>
    </source>
</evidence>
<feature type="domain" description="HTH merR-type" evidence="3">
    <location>
        <begin position="3"/>
        <end position="72"/>
    </location>
</feature>
<dbReference type="AlphaFoldDB" id="A0A3S7GW50"/>
<dbReference type="GO" id="GO:0003700">
    <property type="term" value="F:DNA-binding transcription factor activity"/>
    <property type="evidence" value="ECO:0007669"/>
    <property type="project" value="InterPro"/>
</dbReference>
<dbReference type="SUPFAM" id="SSF48695">
    <property type="entry name" value="Multiheme cytochromes"/>
    <property type="match status" value="1"/>
</dbReference>
<keyword evidence="2" id="KW-0812">Transmembrane</keyword>
<dbReference type="EMBL" id="JAGHKT020000012">
    <property type="protein sequence ID" value="MCM5672789.1"/>
    <property type="molecule type" value="Genomic_DNA"/>
</dbReference>
<dbReference type="SUPFAM" id="SSF46955">
    <property type="entry name" value="Putative DNA-binding domain"/>
    <property type="match status" value="1"/>
</dbReference>
<dbReference type="CDD" id="cd01106">
    <property type="entry name" value="HTH_TipAL-Mta"/>
    <property type="match status" value="1"/>
</dbReference>
<sequence>MSHYTIGELAKQSKVTIRTLQYYDRRGLLIAHRQTDSNRRYYTDEHVKQLELILVLKQLGCTLDEIKTLLDEDTNMNTFKTLLSLRKDALHSKVEMYSHTLNQIEKVETYISEQSSAPINHLTDIDDAMKQEYKITYFRKKIWISVGILGIIQYSGLLLSLLRRSIKPLIVIFPILITYAIVLTAIYLKKVLYLCPNCHHTFKPTLGAFVKAKHTPKTRQLTCPNCHQTHYCIEVYQNES</sequence>
<feature type="transmembrane region" description="Helical" evidence="2">
    <location>
        <begin position="142"/>
        <end position="162"/>
    </location>
</feature>
<name>A0A3S7GW50_STAHO</name>
<dbReference type="GO" id="GO:0003677">
    <property type="term" value="F:DNA binding"/>
    <property type="evidence" value="ECO:0007669"/>
    <property type="project" value="UniProtKB-KW"/>
</dbReference>
<dbReference type="PANTHER" id="PTHR30204:SF96">
    <property type="entry name" value="CHROMOSOME-ANCHORING PROTEIN RACA"/>
    <property type="match status" value="1"/>
</dbReference>
<evidence type="ECO:0000313" key="6">
    <source>
        <dbReference type="EMBL" id="QKQ28677.1"/>
    </source>
</evidence>
<dbReference type="RefSeq" id="WP_017175028.1">
    <property type="nucleotide sequence ID" value="NZ_CP014567.1"/>
</dbReference>
<evidence type="ECO:0000313" key="8">
    <source>
        <dbReference type="Proteomes" id="UP000665944"/>
    </source>
</evidence>
<keyword evidence="8" id="KW-1185">Reference proteome</keyword>
<dbReference type="EMBL" id="CP014567">
    <property type="protein sequence ID" value="AVI06549.1"/>
    <property type="molecule type" value="Genomic_DNA"/>
</dbReference>
<evidence type="ECO:0000313" key="4">
    <source>
        <dbReference type="EMBL" id="AVI06549.1"/>
    </source>
</evidence>
<reference evidence="6 7" key="2">
    <citation type="submission" date="2019-09" db="EMBL/GenBank/DDBJ databases">
        <title>FDA dAtabase for Regulatory Grade micrObial Sequences (FDA-ARGOS): Supporting development and validation of Infectious Disease Dx tests.</title>
        <authorList>
            <person name="Sciortino C."/>
            <person name="Tallon L."/>
            <person name="Sadzewicz L."/>
            <person name="Vavikolanu K."/>
            <person name="Mehta A."/>
            <person name="Aluvathingal J."/>
            <person name="Nadendla S."/>
            <person name="Nandy P."/>
            <person name="Geyer C."/>
            <person name="Yan Y."/>
            <person name="Sichtig H."/>
        </authorList>
    </citation>
    <scope>NUCLEOTIDE SEQUENCE [LARGE SCALE GENOMIC DNA]</scope>
    <source>
        <strain evidence="6 7">FDAARGOS_661</strain>
    </source>
</reference>
<reference evidence="4" key="1">
    <citation type="submission" date="2016-02" db="EMBL/GenBank/DDBJ databases">
        <title>Genomic sequence of a clinical Staphylococcus hominis isolate.</title>
        <authorList>
            <person name="McClure J.M."/>
            <person name="Zhang K."/>
        </authorList>
    </citation>
    <scope>NUCLEOTIDE SEQUENCE</scope>
    <source>
        <strain evidence="4">C34847</strain>
    </source>
</reference>
<evidence type="ECO:0000259" key="3">
    <source>
        <dbReference type="PROSITE" id="PS50937"/>
    </source>
</evidence>
<feature type="transmembrane region" description="Helical" evidence="2">
    <location>
        <begin position="169"/>
        <end position="188"/>
    </location>
</feature>